<evidence type="ECO:0008006" key="3">
    <source>
        <dbReference type="Google" id="ProtNLM"/>
    </source>
</evidence>
<dbReference type="Proteomes" id="UP000270927">
    <property type="component" value="Unassembled WGS sequence"/>
</dbReference>
<keyword evidence="2" id="KW-1185">Reference proteome</keyword>
<reference evidence="1 2" key="1">
    <citation type="submission" date="2018-09" db="EMBL/GenBank/DDBJ databases">
        <title>Comparative Genomics of Wolbachia-Cardinium Dual Endosymbiosis in a Plant-Parasitic Nematode.</title>
        <authorList>
            <person name="Brown A.M.V."/>
            <person name="Wasala S.K."/>
            <person name="Howe D.K."/>
            <person name="Peetz A.B."/>
            <person name="Zasada I.A."/>
            <person name="Denver D.R."/>
        </authorList>
    </citation>
    <scope>NUCLEOTIDE SEQUENCE [LARGE SCALE GENOMIC DNA]</scope>
    <source>
        <strain evidence="1 2">Pp_1</strain>
    </source>
</reference>
<proteinExistence type="predicted"/>
<organism evidence="1 2">
    <name type="scientific">Candidatus Cardinium hertigii</name>
    <dbReference type="NCBI Taxonomy" id="247481"/>
    <lineage>
        <taxon>Bacteria</taxon>
        <taxon>Pseudomonadati</taxon>
        <taxon>Bacteroidota</taxon>
        <taxon>Cytophagia</taxon>
        <taxon>Cytophagales</taxon>
        <taxon>Amoebophilaceae</taxon>
        <taxon>Candidatus Cardinium</taxon>
    </lineage>
</organism>
<evidence type="ECO:0000313" key="2">
    <source>
        <dbReference type="Proteomes" id="UP000270927"/>
    </source>
</evidence>
<protein>
    <recommendedName>
        <fullName evidence="3">Transposase</fullName>
    </recommendedName>
</protein>
<dbReference type="EMBL" id="RARA01000022">
    <property type="protein sequence ID" value="ROT47522.1"/>
    <property type="molecule type" value="Genomic_DNA"/>
</dbReference>
<evidence type="ECO:0000313" key="1">
    <source>
        <dbReference type="EMBL" id="ROT47522.1"/>
    </source>
</evidence>
<name>A0A3N2QD28_9BACT</name>
<dbReference type="AlphaFoldDB" id="A0A3N2QD28"/>
<sequence>MRTIAQKYIDEGMQQGIIQGIEKGMEKGMEKEKAEIAQKMLANNMDATLIAHITGLDVSFIRTLTINSVYSGLFSTVSEITNNLLKGRLDICLVPDCGSLF</sequence>
<comment type="caution">
    <text evidence="1">The sequence shown here is derived from an EMBL/GenBank/DDBJ whole genome shotgun (WGS) entry which is preliminary data.</text>
</comment>
<accession>A0A3N2QD28</accession>
<dbReference type="RefSeq" id="WP_123662641.1">
    <property type="nucleotide sequence ID" value="NZ_RARA01000022.1"/>
</dbReference>
<gene>
    <name evidence="1" type="ORF">EDM02_01980</name>
</gene>